<sequence length="437" mass="48305">MKKALVSAAALACALPSFFGVANVSAEEKVTLDFAAIETAYGTKLWPEIIEAYKQVNPNVDIKLTMEKELEDAITPRLQSGDYPDVVLLAQSRKKALPETLIKDKALADLTDVLDMKVPGEDKTVKEKLLPGFTDSTSTNPYNDGKTYLMPMFYSPTGLFYNKALFKAKGWEVPKTWDQMWKLAEEAKKENIALFTYPTAGYLDTFFSSVIYSAGGAELFNKAMNYDPEVWSGADLTKVFETLGELAKNTESTTVANANKDGFTKNQQAVLDNKALFMPNGSWVVDEMKDAPRADGFEWGMAAVPTLKEGGKQYAYTFLEHIWIPKEAKQQKAAKEFIAFLYSDKAAEIFAKHGAVQPVKGLISKLPAEKQVFYKVYDEGVLPGLGGFVSAEAIEGVDLKATLYEAFNSVVSGDLSVKDWQSNVVEVMKQFHDSISH</sequence>
<keyword evidence="1" id="KW-0732">Signal</keyword>
<evidence type="ECO:0000313" key="2">
    <source>
        <dbReference type="EMBL" id="ESK65081.1"/>
    </source>
</evidence>
<dbReference type="STRING" id="592010.GCWU000182_001624"/>
<dbReference type="SUPFAM" id="SSF53850">
    <property type="entry name" value="Periplasmic binding protein-like II"/>
    <property type="match status" value="1"/>
</dbReference>
<name>W1Q217_ABIDE</name>
<gene>
    <name evidence="2" type="ORF">GCWU000182_001624</name>
</gene>
<dbReference type="PANTHER" id="PTHR43649:SF12">
    <property type="entry name" value="DIACETYLCHITOBIOSE BINDING PROTEIN DASA"/>
    <property type="match status" value="1"/>
</dbReference>
<keyword evidence="3" id="KW-1185">Reference proteome</keyword>
<protein>
    <submittedName>
        <fullName evidence="2">Carbohydrate ABC transporter, carbohydrate-binding protein</fullName>
    </submittedName>
</protein>
<evidence type="ECO:0000256" key="1">
    <source>
        <dbReference type="SAM" id="SignalP"/>
    </source>
</evidence>
<proteinExistence type="predicted"/>
<dbReference type="HOGENOM" id="CLU_047233_0_0_9"/>
<reference evidence="2" key="1">
    <citation type="submission" date="2013-06" db="EMBL/GenBank/DDBJ databases">
        <authorList>
            <person name="Weinstock G."/>
            <person name="Sodergren E."/>
            <person name="Clifton S."/>
            <person name="Fulton L."/>
            <person name="Fulton B."/>
            <person name="Courtney L."/>
            <person name="Fronick C."/>
            <person name="Harrison M."/>
            <person name="Strong C."/>
            <person name="Farmer C."/>
            <person name="Delahaunty K."/>
            <person name="Markovic C."/>
            <person name="Hall O."/>
            <person name="Minx P."/>
            <person name="Tomlinson C."/>
            <person name="Mitreva M."/>
            <person name="Nelson J."/>
            <person name="Hou S."/>
            <person name="Wollam A."/>
            <person name="Pepin K.H."/>
            <person name="Johnson M."/>
            <person name="Bhonagiri V."/>
            <person name="Nash W.E."/>
            <person name="Warren W."/>
            <person name="Chinwalla A."/>
            <person name="Mardis E.R."/>
            <person name="Wilson R.K."/>
        </authorList>
    </citation>
    <scope>NUCLEOTIDE SEQUENCE [LARGE SCALE GENOMIC DNA]</scope>
    <source>
        <strain evidence="2">ATCC 49176</strain>
    </source>
</reference>
<dbReference type="OrthoDB" id="94797at2"/>
<evidence type="ECO:0000313" key="3">
    <source>
        <dbReference type="Proteomes" id="UP000019050"/>
    </source>
</evidence>
<dbReference type="Pfam" id="PF01547">
    <property type="entry name" value="SBP_bac_1"/>
    <property type="match status" value="1"/>
</dbReference>
<accession>W1Q217</accession>
<comment type="caution">
    <text evidence="2">The sequence shown here is derived from an EMBL/GenBank/DDBJ whole genome shotgun (WGS) entry which is preliminary data.</text>
</comment>
<dbReference type="EMBL" id="ACIN03000014">
    <property type="protein sequence ID" value="ESK65081.1"/>
    <property type="molecule type" value="Genomic_DNA"/>
</dbReference>
<dbReference type="Gene3D" id="3.40.190.10">
    <property type="entry name" value="Periplasmic binding protein-like II"/>
    <property type="match status" value="1"/>
</dbReference>
<dbReference type="InterPro" id="IPR022387">
    <property type="entry name" value="Bind_CPR0540"/>
</dbReference>
<feature type="signal peptide" evidence="1">
    <location>
        <begin position="1"/>
        <end position="22"/>
    </location>
</feature>
<dbReference type="PANTHER" id="PTHR43649">
    <property type="entry name" value="ARABINOSE-BINDING PROTEIN-RELATED"/>
    <property type="match status" value="1"/>
</dbReference>
<organism evidence="2 3">
    <name type="scientific">Abiotrophia defectiva ATCC 49176</name>
    <dbReference type="NCBI Taxonomy" id="592010"/>
    <lineage>
        <taxon>Bacteria</taxon>
        <taxon>Bacillati</taxon>
        <taxon>Bacillota</taxon>
        <taxon>Bacilli</taxon>
        <taxon>Lactobacillales</taxon>
        <taxon>Aerococcaceae</taxon>
        <taxon>Abiotrophia</taxon>
    </lineage>
</organism>
<dbReference type="AlphaFoldDB" id="W1Q217"/>
<dbReference type="InterPro" id="IPR006059">
    <property type="entry name" value="SBP"/>
</dbReference>
<dbReference type="RefSeq" id="WP_023392264.1">
    <property type="nucleotide sequence ID" value="NZ_KI535341.1"/>
</dbReference>
<dbReference type="Proteomes" id="UP000019050">
    <property type="component" value="Unassembled WGS sequence"/>
</dbReference>
<dbReference type="GeneID" id="84817163"/>
<dbReference type="InterPro" id="IPR050490">
    <property type="entry name" value="Bact_solute-bd_prot1"/>
</dbReference>
<feature type="chain" id="PRO_5039711328" evidence="1">
    <location>
        <begin position="23"/>
        <end position="437"/>
    </location>
</feature>
<dbReference type="eggNOG" id="COG1653">
    <property type="taxonomic scope" value="Bacteria"/>
</dbReference>
<dbReference type="NCBIfam" id="TIGR03850">
    <property type="entry name" value="bind_CPR_0540"/>
    <property type="match status" value="1"/>
</dbReference>